<gene>
    <name evidence="7" type="ORF">ZOSMA_30G00280</name>
</gene>
<keyword evidence="1" id="KW-0479">Metal-binding</keyword>
<dbReference type="InterPro" id="IPR044817">
    <property type="entry name" value="SBP-like"/>
</dbReference>
<evidence type="ECO:0000256" key="4">
    <source>
        <dbReference type="PROSITE-ProRule" id="PRU00470"/>
    </source>
</evidence>
<feature type="region of interest" description="Disordered" evidence="5">
    <location>
        <begin position="326"/>
        <end position="361"/>
    </location>
</feature>
<evidence type="ECO:0000256" key="1">
    <source>
        <dbReference type="ARBA" id="ARBA00022723"/>
    </source>
</evidence>
<name>A0A0K9PBY1_ZOSMR</name>
<dbReference type="GO" id="GO:0005634">
    <property type="term" value="C:nucleus"/>
    <property type="evidence" value="ECO:0007669"/>
    <property type="project" value="InterPro"/>
</dbReference>
<evidence type="ECO:0000256" key="3">
    <source>
        <dbReference type="ARBA" id="ARBA00022833"/>
    </source>
</evidence>
<dbReference type="Pfam" id="PF03110">
    <property type="entry name" value="SBP"/>
    <property type="match status" value="2"/>
</dbReference>
<proteinExistence type="predicted"/>
<dbReference type="EMBL" id="LFYR01001011">
    <property type="protein sequence ID" value="KMZ65747.1"/>
    <property type="molecule type" value="Genomic_DNA"/>
</dbReference>
<evidence type="ECO:0000313" key="8">
    <source>
        <dbReference type="Proteomes" id="UP000036987"/>
    </source>
</evidence>
<feature type="region of interest" description="Disordered" evidence="5">
    <location>
        <begin position="19"/>
        <end position="43"/>
    </location>
</feature>
<dbReference type="GO" id="GO:0008270">
    <property type="term" value="F:zinc ion binding"/>
    <property type="evidence" value="ECO:0007669"/>
    <property type="project" value="UniProtKB-KW"/>
</dbReference>
<accession>A0A0K9PBY1</accession>
<evidence type="ECO:0000256" key="5">
    <source>
        <dbReference type="SAM" id="MobiDB-lite"/>
    </source>
</evidence>
<evidence type="ECO:0000256" key="2">
    <source>
        <dbReference type="ARBA" id="ARBA00022771"/>
    </source>
</evidence>
<dbReference type="GO" id="GO:0003677">
    <property type="term" value="F:DNA binding"/>
    <property type="evidence" value="ECO:0007669"/>
    <property type="project" value="InterPro"/>
</dbReference>
<dbReference type="AlphaFoldDB" id="A0A0K9PBY1"/>
<dbReference type="InterPro" id="IPR036893">
    <property type="entry name" value="SBP_sf"/>
</dbReference>
<dbReference type="Proteomes" id="UP000036987">
    <property type="component" value="Unassembled WGS sequence"/>
</dbReference>
<evidence type="ECO:0000259" key="6">
    <source>
        <dbReference type="PROSITE" id="PS51141"/>
    </source>
</evidence>
<comment type="caution">
    <text evidence="7">The sequence shown here is derived from an EMBL/GenBank/DDBJ whole genome shotgun (WGS) entry which is preliminary data.</text>
</comment>
<keyword evidence="2 4" id="KW-0863">Zinc-finger</keyword>
<protein>
    <submittedName>
        <fullName evidence="7">Putative Squamosa promoter-binding protein</fullName>
    </submittedName>
</protein>
<evidence type="ECO:0000313" key="7">
    <source>
        <dbReference type="EMBL" id="KMZ65747.1"/>
    </source>
</evidence>
<dbReference type="Gene3D" id="4.10.1100.10">
    <property type="entry name" value="Transcription factor, SBP-box domain"/>
    <property type="match status" value="1"/>
</dbReference>
<dbReference type="InterPro" id="IPR004333">
    <property type="entry name" value="SBP_dom"/>
</dbReference>
<feature type="compositionally biased region" description="Acidic residues" evidence="5">
    <location>
        <begin position="332"/>
        <end position="347"/>
    </location>
</feature>
<dbReference type="OMA" id="EECCELW"/>
<dbReference type="OrthoDB" id="514967at2759"/>
<dbReference type="PANTHER" id="PTHR31251:SF226">
    <property type="entry name" value="SQUAMOSA PROMOTER-BINDING-LIKE PROTEIN 6"/>
    <property type="match status" value="1"/>
</dbReference>
<reference evidence="8" key="1">
    <citation type="journal article" date="2016" name="Nature">
        <title>The genome of the seagrass Zostera marina reveals angiosperm adaptation to the sea.</title>
        <authorList>
            <person name="Olsen J.L."/>
            <person name="Rouze P."/>
            <person name="Verhelst B."/>
            <person name="Lin Y.-C."/>
            <person name="Bayer T."/>
            <person name="Collen J."/>
            <person name="Dattolo E."/>
            <person name="De Paoli E."/>
            <person name="Dittami S."/>
            <person name="Maumus F."/>
            <person name="Michel G."/>
            <person name="Kersting A."/>
            <person name="Lauritano C."/>
            <person name="Lohaus R."/>
            <person name="Toepel M."/>
            <person name="Tonon T."/>
            <person name="Vanneste K."/>
            <person name="Amirebrahimi M."/>
            <person name="Brakel J."/>
            <person name="Bostroem C."/>
            <person name="Chovatia M."/>
            <person name="Grimwood J."/>
            <person name="Jenkins J.W."/>
            <person name="Jueterbock A."/>
            <person name="Mraz A."/>
            <person name="Stam W.T."/>
            <person name="Tice H."/>
            <person name="Bornberg-Bauer E."/>
            <person name="Green P.J."/>
            <person name="Pearson G.A."/>
            <person name="Procaccini G."/>
            <person name="Duarte C.M."/>
            <person name="Schmutz J."/>
            <person name="Reusch T.B.H."/>
            <person name="Van de Peer Y."/>
        </authorList>
    </citation>
    <scope>NUCLEOTIDE SEQUENCE [LARGE SCALE GENOMIC DNA]</scope>
    <source>
        <strain evidence="8">cv. Finnish</strain>
    </source>
</reference>
<dbReference type="PANTHER" id="PTHR31251">
    <property type="entry name" value="SQUAMOSA PROMOTER-BINDING-LIKE PROTEIN 4"/>
    <property type="match status" value="1"/>
</dbReference>
<feature type="domain" description="SBP-type" evidence="6">
    <location>
        <begin position="85"/>
        <end position="181"/>
    </location>
</feature>
<keyword evidence="3" id="KW-0862">Zinc</keyword>
<dbReference type="SUPFAM" id="SSF103612">
    <property type="entry name" value="SBT domain"/>
    <property type="match status" value="1"/>
</dbReference>
<organism evidence="7 8">
    <name type="scientific">Zostera marina</name>
    <name type="common">Eelgrass</name>
    <dbReference type="NCBI Taxonomy" id="29655"/>
    <lineage>
        <taxon>Eukaryota</taxon>
        <taxon>Viridiplantae</taxon>
        <taxon>Streptophyta</taxon>
        <taxon>Embryophyta</taxon>
        <taxon>Tracheophyta</taxon>
        <taxon>Spermatophyta</taxon>
        <taxon>Magnoliopsida</taxon>
        <taxon>Liliopsida</taxon>
        <taxon>Zosteraceae</taxon>
        <taxon>Zostera</taxon>
    </lineage>
</organism>
<keyword evidence="8" id="KW-1185">Reference proteome</keyword>
<sequence length="361" mass="40469">MDEKASKLGNGLSWDIWAVDGNWRTNPPPPPSSTSAPTTDQAHQNMTCLKLGKRQYQEEGRLGVKKDKVLMVGGGSSSSSTLAPVARCQVEGCNVSLKDAKEYYKKHKVCGVHSKSPRVIVLGVEQRFCQQCSRFVVREIDICMPSHQPPLMLFHAVSEFDETKRSCRRRLAGHNERRKISGEAIMRSRSLDNTTMRSRYCYLPSPSPSLSPTSTSSGHVLSLLSGADFPWVSPVDGSNTSYQSSVALRELIAENRAVHLAQKLYMEEQQSLRSVSTPFIIPNIDNNTHRDWDSSWCNHLCDAAATNPHITLDLMQIACPSFEFLSKKNESGEEPNEDEEEEEDQDQCSEIWKSLEEKHLV</sequence>
<dbReference type="PROSITE" id="PS51141">
    <property type="entry name" value="ZF_SBP"/>
    <property type="match status" value="1"/>
</dbReference>
<dbReference type="STRING" id="29655.A0A0K9PBY1"/>